<keyword evidence="4 6" id="KW-0863">Zinc-finger</keyword>
<evidence type="ECO:0000256" key="1">
    <source>
        <dbReference type="ARBA" id="ARBA00004496"/>
    </source>
</evidence>
<dbReference type="Pfam" id="PF00097">
    <property type="entry name" value="zf-C3HC4"/>
    <property type="match status" value="1"/>
</dbReference>
<accession>A0A803MZJ4</accession>
<dbReference type="PANTHER" id="PTHR12983">
    <property type="entry name" value="RING FINGER 10 FAMILY MEMBER"/>
    <property type="match status" value="1"/>
</dbReference>
<comment type="subcellular location">
    <subcellularLocation>
        <location evidence="1">Cytoplasm</location>
    </subcellularLocation>
</comment>
<dbReference type="GO" id="GO:0000976">
    <property type="term" value="F:transcription cis-regulatory region binding"/>
    <property type="evidence" value="ECO:0007669"/>
    <property type="project" value="TreeGrafter"/>
</dbReference>
<keyword evidence="5" id="KW-0862">Zinc</keyword>
<feature type="compositionally biased region" description="Polar residues" evidence="7">
    <location>
        <begin position="1"/>
        <end position="11"/>
    </location>
</feature>
<keyword evidence="3" id="KW-0479">Metal-binding</keyword>
<dbReference type="SMART" id="SM00184">
    <property type="entry name" value="RING"/>
    <property type="match status" value="1"/>
</dbReference>
<feature type="region of interest" description="Disordered" evidence="7">
    <location>
        <begin position="679"/>
        <end position="744"/>
    </location>
</feature>
<feature type="domain" description="RING-type" evidence="8">
    <location>
        <begin position="232"/>
        <end position="278"/>
    </location>
</feature>
<evidence type="ECO:0000256" key="5">
    <source>
        <dbReference type="ARBA" id="ARBA00022833"/>
    </source>
</evidence>
<dbReference type="PANTHER" id="PTHR12983:SF9">
    <property type="entry name" value="E3 UBIQUITIN-PROTEIN LIGASE RNF10"/>
    <property type="match status" value="1"/>
</dbReference>
<dbReference type="GO" id="GO:0005737">
    <property type="term" value="C:cytoplasm"/>
    <property type="evidence" value="ECO:0007669"/>
    <property type="project" value="UniProtKB-SubCell"/>
</dbReference>
<evidence type="ECO:0000256" key="7">
    <source>
        <dbReference type="SAM" id="MobiDB-lite"/>
    </source>
</evidence>
<dbReference type="InterPro" id="IPR001841">
    <property type="entry name" value="Znf_RING"/>
</dbReference>
<dbReference type="GO" id="GO:0045944">
    <property type="term" value="P:positive regulation of transcription by RNA polymerase II"/>
    <property type="evidence" value="ECO:0007669"/>
    <property type="project" value="TreeGrafter"/>
</dbReference>
<dbReference type="InterPro" id="IPR017907">
    <property type="entry name" value="Znf_RING_CS"/>
</dbReference>
<feature type="compositionally biased region" description="Low complexity" evidence="7">
    <location>
        <begin position="685"/>
        <end position="700"/>
    </location>
</feature>
<dbReference type="InterPro" id="IPR013083">
    <property type="entry name" value="Znf_RING/FYVE/PHD"/>
</dbReference>
<evidence type="ECO:0000256" key="6">
    <source>
        <dbReference type="PROSITE-ProRule" id="PRU00175"/>
    </source>
</evidence>
<evidence type="ECO:0000256" key="4">
    <source>
        <dbReference type="ARBA" id="ARBA00022771"/>
    </source>
</evidence>
<protein>
    <recommendedName>
        <fullName evidence="8">RING-type domain-containing protein</fullName>
    </recommendedName>
</protein>
<evidence type="ECO:0000256" key="3">
    <source>
        <dbReference type="ARBA" id="ARBA00022723"/>
    </source>
</evidence>
<reference evidence="9" key="1">
    <citation type="journal article" date="2017" name="Nature">
        <title>The genome of Chenopodium quinoa.</title>
        <authorList>
            <person name="Jarvis D.E."/>
            <person name="Ho Y.S."/>
            <person name="Lightfoot D.J."/>
            <person name="Schmoeckel S.M."/>
            <person name="Li B."/>
            <person name="Borm T.J.A."/>
            <person name="Ohyanagi H."/>
            <person name="Mineta K."/>
            <person name="Michell C.T."/>
            <person name="Saber N."/>
            <person name="Kharbatia N.M."/>
            <person name="Rupper R.R."/>
            <person name="Sharp A.R."/>
            <person name="Dally N."/>
            <person name="Boughton B.A."/>
            <person name="Woo Y.H."/>
            <person name="Gao G."/>
            <person name="Schijlen E.G.W.M."/>
            <person name="Guo X."/>
            <person name="Momin A.A."/>
            <person name="Negrao S."/>
            <person name="Al-Babili S."/>
            <person name="Gehring C."/>
            <person name="Roessner U."/>
            <person name="Jung C."/>
            <person name="Murphy K."/>
            <person name="Arold S.T."/>
            <person name="Gojobori T."/>
            <person name="van der Linden C.G."/>
            <person name="van Loo E.N."/>
            <person name="Jellen E.N."/>
            <person name="Maughan P.J."/>
            <person name="Tester M."/>
        </authorList>
    </citation>
    <scope>NUCLEOTIDE SEQUENCE [LARGE SCALE GENOMIC DNA]</scope>
    <source>
        <strain evidence="9">cv. PI 614886</strain>
    </source>
</reference>
<sequence>MSILPSHTHQGSASSSSSSSSSAQNPNLNHGFSISIDEPQSQHQQSSLSSPQTPPLDSIRISEPQSEASLPNSISGSMAETAGTSSGSSKKVIGHGSSNGKKTSNHSISSRVQSHSVAQGGVGSPPSIGEVSGSPPNGRASGSARRRYQIVSGNHLLNFQYNPISRSQPRGPPLKKPQKIKPYNKDLFLQANYKFVVLDSGSYTIESMDPDKTLQWEDIICLIYSTPHPIQCPICLDTPLCPQITSCGHIFCFPCILQYLLMGEENHKAECWRKCPLCFMMISSRDLYTIFAENVTGHNVGDVLEFMLLTRKKDSFSLHEKVKEGTSSKSCDSFSKFILTLDVDLSVREAISSLDNWLARAESGLVDDLEKLPYVCAAMEHLKQRKKYWTARRNFGDSKSCETIDCEPVSSIYPNCKDDELGHGTLSPSILDANKGPNNVMEDVHGSACLVQSSDNDESLEGLDVSVSSSYEENKTLLTPVGSPGDTKEKESYNFYQAVDGQPIILHPLNMKCLLHHYGSYDLLPARVSGKILQLESVTQSEAMRRRYRYLSHFPLTTTFQLCEIDLKDILPAEALAPFRDELKKRERQRKQLARKEHEDKIKAEADASYSLPVHYNNMQAYDSSSTFSMDDFEALGSPASTLAASSPSVQGRQLFSNVARLGFAAGCDSPSLHIQETAPEADVGRTSSSTGINGSTNQGVRTVHSFANVISRERPETRKTNETGKKGKKSSRVLLSTAGGRRY</sequence>
<dbReference type="CDD" id="cd16536">
    <property type="entry name" value="RING-HC_RNF10"/>
    <property type="match status" value="1"/>
</dbReference>
<evidence type="ECO:0000313" key="10">
    <source>
        <dbReference type="Proteomes" id="UP000596660"/>
    </source>
</evidence>
<dbReference type="EnsemblPlants" id="AUR62037834-RA">
    <property type="protein sequence ID" value="AUR62037834-RA:cds"/>
    <property type="gene ID" value="AUR62037834"/>
</dbReference>
<evidence type="ECO:0000313" key="9">
    <source>
        <dbReference type="EnsemblPlants" id="AUR62037834-RA:cds"/>
    </source>
</evidence>
<feature type="compositionally biased region" description="Low complexity" evidence="7">
    <location>
        <begin position="39"/>
        <end position="51"/>
    </location>
</feature>
<dbReference type="PROSITE" id="PS00518">
    <property type="entry name" value="ZF_RING_1"/>
    <property type="match status" value="1"/>
</dbReference>
<dbReference type="InterPro" id="IPR018957">
    <property type="entry name" value="Znf_C3HC4_RING-type"/>
</dbReference>
<organism evidence="9 10">
    <name type="scientific">Chenopodium quinoa</name>
    <name type="common">Quinoa</name>
    <dbReference type="NCBI Taxonomy" id="63459"/>
    <lineage>
        <taxon>Eukaryota</taxon>
        <taxon>Viridiplantae</taxon>
        <taxon>Streptophyta</taxon>
        <taxon>Embryophyta</taxon>
        <taxon>Tracheophyta</taxon>
        <taxon>Spermatophyta</taxon>
        <taxon>Magnoliopsida</taxon>
        <taxon>eudicotyledons</taxon>
        <taxon>Gunneridae</taxon>
        <taxon>Pentapetalae</taxon>
        <taxon>Caryophyllales</taxon>
        <taxon>Chenopodiaceae</taxon>
        <taxon>Chenopodioideae</taxon>
        <taxon>Atripliceae</taxon>
        <taxon>Chenopodium</taxon>
    </lineage>
</organism>
<feature type="region of interest" description="Disordered" evidence="7">
    <location>
        <begin position="1"/>
        <end position="145"/>
    </location>
</feature>
<reference evidence="9" key="2">
    <citation type="submission" date="2021-03" db="UniProtKB">
        <authorList>
            <consortium name="EnsemblPlants"/>
        </authorList>
    </citation>
    <scope>IDENTIFICATION</scope>
</reference>
<gene>
    <name evidence="9" type="primary">LOC110727212</name>
</gene>
<dbReference type="PROSITE" id="PS50089">
    <property type="entry name" value="ZF_RING_2"/>
    <property type="match status" value="1"/>
</dbReference>
<dbReference type="OMA" id="PRWKKCP"/>
<dbReference type="Gramene" id="AUR62037834-RA">
    <property type="protein sequence ID" value="AUR62037834-RA:cds"/>
    <property type="gene ID" value="AUR62037834"/>
</dbReference>
<evidence type="ECO:0000259" key="8">
    <source>
        <dbReference type="PROSITE" id="PS50089"/>
    </source>
</evidence>
<dbReference type="GO" id="GO:0008270">
    <property type="term" value="F:zinc ion binding"/>
    <property type="evidence" value="ECO:0007669"/>
    <property type="project" value="UniProtKB-KW"/>
</dbReference>
<dbReference type="GeneID" id="110727212"/>
<feature type="compositionally biased region" description="Basic and acidic residues" evidence="7">
    <location>
        <begin position="712"/>
        <end position="726"/>
    </location>
</feature>
<evidence type="ECO:0000256" key="2">
    <source>
        <dbReference type="ARBA" id="ARBA00022490"/>
    </source>
</evidence>
<feature type="compositionally biased region" description="Polar residues" evidence="7">
    <location>
        <begin position="96"/>
        <end position="117"/>
    </location>
</feature>
<dbReference type="AlphaFoldDB" id="A0A803MZJ4"/>
<keyword evidence="2" id="KW-0963">Cytoplasm</keyword>
<dbReference type="RefSeq" id="XP_021762471.1">
    <property type="nucleotide sequence ID" value="XM_021906779.1"/>
</dbReference>
<proteinExistence type="predicted"/>
<feature type="compositionally biased region" description="Polar residues" evidence="7">
    <location>
        <begin position="63"/>
        <end position="89"/>
    </location>
</feature>
<dbReference type="Gene3D" id="3.30.40.10">
    <property type="entry name" value="Zinc/RING finger domain, C3HC4 (zinc finger)"/>
    <property type="match status" value="1"/>
</dbReference>
<feature type="compositionally biased region" description="Low complexity" evidence="7">
    <location>
        <begin position="12"/>
        <end position="23"/>
    </location>
</feature>
<dbReference type="SUPFAM" id="SSF57850">
    <property type="entry name" value="RING/U-box"/>
    <property type="match status" value="1"/>
</dbReference>
<keyword evidence="10" id="KW-1185">Reference proteome</keyword>
<dbReference type="InterPro" id="IPR039739">
    <property type="entry name" value="MAG2/RNF10"/>
</dbReference>
<dbReference type="OrthoDB" id="302966at2759"/>
<dbReference type="Proteomes" id="UP000596660">
    <property type="component" value="Unplaced"/>
</dbReference>
<name>A0A803MZJ4_CHEQI</name>